<gene>
    <name evidence="2" type="ORF">ASPGLDRAFT_74096</name>
</gene>
<dbReference type="AlphaFoldDB" id="A0A1L9VLC4"/>
<name>A0A1L9VLC4_ASPGL</name>
<evidence type="ECO:0000313" key="2">
    <source>
        <dbReference type="EMBL" id="OJJ84691.1"/>
    </source>
</evidence>
<feature type="compositionally biased region" description="Polar residues" evidence="1">
    <location>
        <begin position="451"/>
        <end position="472"/>
    </location>
</feature>
<organism evidence="2 3">
    <name type="scientific">Aspergillus glaucus CBS 516.65</name>
    <dbReference type="NCBI Taxonomy" id="1160497"/>
    <lineage>
        <taxon>Eukaryota</taxon>
        <taxon>Fungi</taxon>
        <taxon>Dikarya</taxon>
        <taxon>Ascomycota</taxon>
        <taxon>Pezizomycotina</taxon>
        <taxon>Eurotiomycetes</taxon>
        <taxon>Eurotiomycetidae</taxon>
        <taxon>Eurotiales</taxon>
        <taxon>Aspergillaceae</taxon>
        <taxon>Aspergillus</taxon>
        <taxon>Aspergillus subgen. Aspergillus</taxon>
    </lineage>
</organism>
<dbReference type="EMBL" id="KV878896">
    <property type="protein sequence ID" value="OJJ84691.1"/>
    <property type="molecule type" value="Genomic_DNA"/>
</dbReference>
<reference evidence="3" key="1">
    <citation type="journal article" date="2017" name="Genome Biol.">
        <title>Comparative genomics reveals high biological diversity and specific adaptations in the industrially and medically important fungal genus Aspergillus.</title>
        <authorList>
            <person name="de Vries R.P."/>
            <person name="Riley R."/>
            <person name="Wiebenga A."/>
            <person name="Aguilar-Osorio G."/>
            <person name="Amillis S."/>
            <person name="Uchima C.A."/>
            <person name="Anderluh G."/>
            <person name="Asadollahi M."/>
            <person name="Askin M."/>
            <person name="Barry K."/>
            <person name="Battaglia E."/>
            <person name="Bayram O."/>
            <person name="Benocci T."/>
            <person name="Braus-Stromeyer S.A."/>
            <person name="Caldana C."/>
            <person name="Canovas D."/>
            <person name="Cerqueira G.C."/>
            <person name="Chen F."/>
            <person name="Chen W."/>
            <person name="Choi C."/>
            <person name="Clum A."/>
            <person name="Dos Santos R.A."/>
            <person name="Damasio A.R."/>
            <person name="Diallinas G."/>
            <person name="Emri T."/>
            <person name="Fekete E."/>
            <person name="Flipphi M."/>
            <person name="Freyberg S."/>
            <person name="Gallo A."/>
            <person name="Gournas C."/>
            <person name="Habgood R."/>
            <person name="Hainaut M."/>
            <person name="Harispe M.L."/>
            <person name="Henrissat B."/>
            <person name="Hilden K.S."/>
            <person name="Hope R."/>
            <person name="Hossain A."/>
            <person name="Karabika E."/>
            <person name="Karaffa L."/>
            <person name="Karanyi Z."/>
            <person name="Krasevec N."/>
            <person name="Kuo A."/>
            <person name="Kusch H."/>
            <person name="LaButti K."/>
            <person name="Lagendijk E.L."/>
            <person name="Lapidus A."/>
            <person name="Levasseur A."/>
            <person name="Lindquist E."/>
            <person name="Lipzen A."/>
            <person name="Logrieco A.F."/>
            <person name="MacCabe A."/>
            <person name="Maekelae M.R."/>
            <person name="Malavazi I."/>
            <person name="Melin P."/>
            <person name="Meyer V."/>
            <person name="Mielnichuk N."/>
            <person name="Miskei M."/>
            <person name="Molnar A.P."/>
            <person name="Mule G."/>
            <person name="Ngan C.Y."/>
            <person name="Orejas M."/>
            <person name="Orosz E."/>
            <person name="Ouedraogo J.P."/>
            <person name="Overkamp K.M."/>
            <person name="Park H.-S."/>
            <person name="Perrone G."/>
            <person name="Piumi F."/>
            <person name="Punt P.J."/>
            <person name="Ram A.F."/>
            <person name="Ramon A."/>
            <person name="Rauscher S."/>
            <person name="Record E."/>
            <person name="Riano-Pachon D.M."/>
            <person name="Robert V."/>
            <person name="Roehrig J."/>
            <person name="Ruller R."/>
            <person name="Salamov A."/>
            <person name="Salih N.S."/>
            <person name="Samson R.A."/>
            <person name="Sandor E."/>
            <person name="Sanguinetti M."/>
            <person name="Schuetze T."/>
            <person name="Sepcic K."/>
            <person name="Shelest E."/>
            <person name="Sherlock G."/>
            <person name="Sophianopoulou V."/>
            <person name="Squina F.M."/>
            <person name="Sun H."/>
            <person name="Susca A."/>
            <person name="Todd R.B."/>
            <person name="Tsang A."/>
            <person name="Unkles S.E."/>
            <person name="van de Wiele N."/>
            <person name="van Rossen-Uffink D."/>
            <person name="Oliveira J.V."/>
            <person name="Vesth T.C."/>
            <person name="Visser J."/>
            <person name="Yu J.-H."/>
            <person name="Zhou M."/>
            <person name="Andersen M.R."/>
            <person name="Archer D.B."/>
            <person name="Baker S.E."/>
            <person name="Benoit I."/>
            <person name="Brakhage A.A."/>
            <person name="Braus G.H."/>
            <person name="Fischer R."/>
            <person name="Frisvad J.C."/>
            <person name="Goldman G.H."/>
            <person name="Houbraken J."/>
            <person name="Oakley B."/>
            <person name="Pocsi I."/>
            <person name="Scazzocchio C."/>
            <person name="Seiboth B."/>
            <person name="vanKuyk P.A."/>
            <person name="Wortman J."/>
            <person name="Dyer P.S."/>
            <person name="Grigoriev I.V."/>
        </authorList>
    </citation>
    <scope>NUCLEOTIDE SEQUENCE [LARGE SCALE GENOMIC DNA]</scope>
    <source>
        <strain evidence="3">CBS 516.65</strain>
    </source>
</reference>
<dbReference type="VEuPathDB" id="FungiDB:ASPGLDRAFT_74096"/>
<evidence type="ECO:0000313" key="3">
    <source>
        <dbReference type="Proteomes" id="UP000184300"/>
    </source>
</evidence>
<dbReference type="Proteomes" id="UP000184300">
    <property type="component" value="Unassembled WGS sequence"/>
</dbReference>
<feature type="compositionally biased region" description="Basic and acidic residues" evidence="1">
    <location>
        <begin position="205"/>
        <end position="214"/>
    </location>
</feature>
<dbReference type="RefSeq" id="XP_022401389.1">
    <property type="nucleotide sequence ID" value="XM_022549717.1"/>
</dbReference>
<feature type="compositionally biased region" description="Polar residues" evidence="1">
    <location>
        <begin position="405"/>
        <end position="420"/>
    </location>
</feature>
<dbReference type="OrthoDB" id="1162399at2759"/>
<feature type="region of interest" description="Disordered" evidence="1">
    <location>
        <begin position="163"/>
        <end position="495"/>
    </location>
</feature>
<dbReference type="Gene3D" id="3.10.450.50">
    <property type="match status" value="1"/>
</dbReference>
<accession>A0A1L9VLC4</accession>
<evidence type="ECO:0008006" key="4">
    <source>
        <dbReference type="Google" id="ProtNLM"/>
    </source>
</evidence>
<keyword evidence="3" id="KW-1185">Reference proteome</keyword>
<dbReference type="InterPro" id="IPR032710">
    <property type="entry name" value="NTF2-like_dom_sf"/>
</dbReference>
<proteinExistence type="predicted"/>
<dbReference type="STRING" id="1160497.A0A1L9VLC4"/>
<dbReference type="SUPFAM" id="SSF54427">
    <property type="entry name" value="NTF2-like"/>
    <property type="match status" value="1"/>
</dbReference>
<evidence type="ECO:0000256" key="1">
    <source>
        <dbReference type="SAM" id="MobiDB-lite"/>
    </source>
</evidence>
<protein>
    <recommendedName>
        <fullName evidence="4">NTF2 domain-containing protein</fullName>
    </recommendedName>
</protein>
<sequence length="495" mass="55638">MSLKNVYQRFLADHRQSTSSLAADASLIYIPTTTKVEGRDAVLNYLTKQQKIVKTKAQDILGVVEGSDSLCLDVETTLEFDSGGGAYLPQLDNNFLADRVTSFPTIHIVRFNKQNQIQSVRIHWEQASLLKQVEVIGSRSRGWPIREAKDQTRLIKSAISAIPADVGSAPPPSNNEENSRPVTPGKRRIRDPYAAESLTDLLSPGKDDRTEPVRPPRSAASAMPPPRDYEELFVSHGDDDEPDVTPSKPTRGPIAPKAGAGRNFQGNRIFGDEEEESHPQIAYKANPKRFDHFEIGGDNGDLEVHENLPNRPKSRHEPQWELNNTFVPEKPRRALRGQEVSNLPWEDFTPQPTPPPRHHVAQPRRDAETHFEMKDPEAQPKGNRIISSFQNKGLHLYRDPVFDSPSPQKENQAPNPSNPSNRKHDFESHWHMTDSPQGNKNNDENHKPVGQNRTQSSKNMESSWDPYQSPQGPSVAGPRKGGRNAYQRSWDFGDE</sequence>
<feature type="compositionally biased region" description="Basic and acidic residues" evidence="1">
    <location>
        <begin position="422"/>
        <end position="432"/>
    </location>
</feature>
<dbReference type="GeneID" id="34465977"/>
<feature type="compositionally biased region" description="Basic and acidic residues" evidence="1">
    <location>
        <begin position="363"/>
        <end position="378"/>
    </location>
</feature>